<dbReference type="CDD" id="cd01948">
    <property type="entry name" value="EAL"/>
    <property type="match status" value="1"/>
</dbReference>
<dbReference type="Proteomes" id="UP001138681">
    <property type="component" value="Unassembled WGS sequence"/>
</dbReference>
<dbReference type="CDD" id="cd06225">
    <property type="entry name" value="HAMP"/>
    <property type="match status" value="1"/>
</dbReference>
<dbReference type="AlphaFoldDB" id="A0A9X1JKW4"/>
<accession>A0A9X1JKW4</accession>
<dbReference type="InterPro" id="IPR001633">
    <property type="entry name" value="EAL_dom"/>
</dbReference>
<dbReference type="PROSITE" id="PS50887">
    <property type="entry name" value="GGDEF"/>
    <property type="match status" value="1"/>
</dbReference>
<reference evidence="5" key="1">
    <citation type="submission" date="2021-04" db="EMBL/GenBank/DDBJ databases">
        <authorList>
            <person name="Pira H."/>
            <person name="Risdian C."/>
            <person name="Wink J."/>
        </authorList>
    </citation>
    <scope>NUCLEOTIDE SEQUENCE</scope>
    <source>
        <strain evidence="5">WH158</strain>
    </source>
</reference>
<name>A0A9X1JKW4_9SPHN</name>
<dbReference type="InterPro" id="IPR052155">
    <property type="entry name" value="Biofilm_reg_signaling"/>
</dbReference>
<dbReference type="SMART" id="SM00267">
    <property type="entry name" value="GGDEF"/>
    <property type="match status" value="1"/>
</dbReference>
<dbReference type="Pfam" id="PF00563">
    <property type="entry name" value="EAL"/>
    <property type="match status" value="1"/>
</dbReference>
<feature type="domain" description="GGDEF" evidence="4">
    <location>
        <begin position="370"/>
        <end position="502"/>
    </location>
</feature>
<dbReference type="InterPro" id="IPR000160">
    <property type="entry name" value="GGDEF_dom"/>
</dbReference>
<gene>
    <name evidence="5" type="ORF">KCG46_07385</name>
</gene>
<evidence type="ECO:0000259" key="4">
    <source>
        <dbReference type="PROSITE" id="PS50887"/>
    </source>
</evidence>
<dbReference type="PROSITE" id="PS50883">
    <property type="entry name" value="EAL"/>
    <property type="match status" value="1"/>
</dbReference>
<protein>
    <submittedName>
        <fullName evidence="5">EAL domain-containing protein</fullName>
    </submittedName>
</protein>
<dbReference type="NCBIfam" id="TIGR00254">
    <property type="entry name" value="GGDEF"/>
    <property type="match status" value="1"/>
</dbReference>
<dbReference type="GO" id="GO:0007165">
    <property type="term" value="P:signal transduction"/>
    <property type="evidence" value="ECO:0007669"/>
    <property type="project" value="InterPro"/>
</dbReference>
<comment type="caution">
    <text evidence="5">The sequence shown here is derived from an EMBL/GenBank/DDBJ whole genome shotgun (WGS) entry which is preliminary data.</text>
</comment>
<dbReference type="InterPro" id="IPR003660">
    <property type="entry name" value="HAMP_dom"/>
</dbReference>
<dbReference type="CDD" id="cd01949">
    <property type="entry name" value="GGDEF"/>
    <property type="match status" value="1"/>
</dbReference>
<dbReference type="GO" id="GO:0016020">
    <property type="term" value="C:membrane"/>
    <property type="evidence" value="ECO:0007669"/>
    <property type="project" value="InterPro"/>
</dbReference>
<evidence type="ECO:0000313" key="6">
    <source>
        <dbReference type="Proteomes" id="UP001138681"/>
    </source>
</evidence>
<dbReference type="SMART" id="SM00052">
    <property type="entry name" value="EAL"/>
    <property type="match status" value="1"/>
</dbReference>
<feature type="domain" description="EAL" evidence="2">
    <location>
        <begin position="511"/>
        <end position="761"/>
    </location>
</feature>
<evidence type="ECO:0000313" key="5">
    <source>
        <dbReference type="EMBL" id="MBV7259391.1"/>
    </source>
</evidence>
<keyword evidence="6" id="KW-1185">Reference proteome</keyword>
<dbReference type="FunFam" id="3.20.20.450:FF:000001">
    <property type="entry name" value="Cyclic di-GMP phosphodiesterase yahA"/>
    <property type="match status" value="1"/>
</dbReference>
<feature type="transmembrane region" description="Helical" evidence="1">
    <location>
        <begin position="20"/>
        <end position="43"/>
    </location>
</feature>
<feature type="transmembrane region" description="Helical" evidence="1">
    <location>
        <begin position="262"/>
        <end position="283"/>
    </location>
</feature>
<evidence type="ECO:0000259" key="3">
    <source>
        <dbReference type="PROSITE" id="PS50885"/>
    </source>
</evidence>
<dbReference type="PROSITE" id="PS50885">
    <property type="entry name" value="HAMP"/>
    <property type="match status" value="1"/>
</dbReference>
<evidence type="ECO:0000256" key="1">
    <source>
        <dbReference type="SAM" id="Phobius"/>
    </source>
</evidence>
<keyword evidence="1" id="KW-0812">Transmembrane</keyword>
<dbReference type="PANTHER" id="PTHR44757">
    <property type="entry name" value="DIGUANYLATE CYCLASE DGCP"/>
    <property type="match status" value="1"/>
</dbReference>
<keyword evidence="1" id="KW-0472">Membrane</keyword>
<proteinExistence type="predicted"/>
<organism evidence="5 6">
    <name type="scientific">Erythrobacter crassostreae</name>
    <dbReference type="NCBI Taxonomy" id="2828328"/>
    <lineage>
        <taxon>Bacteria</taxon>
        <taxon>Pseudomonadati</taxon>
        <taxon>Pseudomonadota</taxon>
        <taxon>Alphaproteobacteria</taxon>
        <taxon>Sphingomonadales</taxon>
        <taxon>Erythrobacteraceae</taxon>
        <taxon>Erythrobacter/Porphyrobacter group</taxon>
        <taxon>Erythrobacter</taxon>
    </lineage>
</organism>
<dbReference type="EMBL" id="JAGSPC010000001">
    <property type="protein sequence ID" value="MBV7259391.1"/>
    <property type="molecule type" value="Genomic_DNA"/>
</dbReference>
<dbReference type="Pfam" id="PF00990">
    <property type="entry name" value="GGDEF"/>
    <property type="match status" value="1"/>
</dbReference>
<evidence type="ECO:0000259" key="2">
    <source>
        <dbReference type="PROSITE" id="PS50883"/>
    </source>
</evidence>
<dbReference type="Pfam" id="PF00672">
    <property type="entry name" value="HAMP"/>
    <property type="match status" value="1"/>
</dbReference>
<dbReference type="SMART" id="SM00304">
    <property type="entry name" value="HAMP"/>
    <property type="match status" value="1"/>
</dbReference>
<dbReference type="PANTHER" id="PTHR44757:SF2">
    <property type="entry name" value="BIOFILM ARCHITECTURE MAINTENANCE PROTEIN MBAA"/>
    <property type="match status" value="1"/>
</dbReference>
<sequence length="769" mass="83971">MRTELPKFLTLRFGSLQLRIAALYTGLFALVLAAILAIAGGGLSRFGETSATRDMQANARVFNEIIDLRASQMRSSSDVLARDFGFREAVATEDAPTINSALVSLRSRSRTGAAFVVTLEGDIIASGEAGISSSDALWFKLDDGQDQGIMMVDGELSLAAASQITAPDLIGWLVLAQPMDKTELNRLTDLAAIDLEASVESASSLPATLRDRPNGEVFEYEQSERHLYYLSALPTFDDELSPRLVLRHSLTGSMAEYSGLQWLLAILALGGIVLVVGLSWRVAKTITGPLQKLDKATRQISAGNKVDLVIETDDEIGRLAGSFNQMVSAIEERERKIVHVGLHDDLTGLPNRKLFLEQLNRGVAQLRGTDQLMVVYADLDNFKVVNDTLGHPAGDMMLRDVASNLCEMLPEAMIARLGGDEFAILIDDIASDTSLASVADRIQNCFSRTIELEGQQAECSASIGIAVAPSDGNDGTTLMKNADLALYRAKSEGKSTYHFFEPALDQQARERRQTELDMRSALRDGDFELHYQPLYSIAEDRFTGFEALLRWNHPERGRISPLDFIPLAEETGLILPIGEWVIREACRQAAEWPEDVSVAVNISPKQFTYAGLTNTILQALSSTGLAASRLELEITESIFIADVEKTLSTLHNLRSLGVRIALDDFGTGYSSLSYLRSFPFDKVKIDRSFVEDLGQGGNSHAVVRAITTLADALGMDTLAEGVEIDEQLEVLKQEGCRNIQGYLFSKPMAASDVAELFENSASVQSSRVA</sequence>
<dbReference type="RefSeq" id="WP_218404621.1">
    <property type="nucleotide sequence ID" value="NZ_JAGSPC010000001.1"/>
</dbReference>
<keyword evidence="1" id="KW-1133">Transmembrane helix</keyword>
<feature type="domain" description="HAMP" evidence="3">
    <location>
        <begin position="284"/>
        <end position="335"/>
    </location>
</feature>